<reference evidence="4 5" key="1">
    <citation type="submission" date="2024-09" db="EMBL/GenBank/DDBJ databases">
        <authorList>
            <person name="Salinas-Garcia M.A."/>
            <person name="Prieme A."/>
        </authorList>
    </citation>
    <scope>NUCLEOTIDE SEQUENCE [LARGE SCALE GENOMIC DNA]</scope>
    <source>
        <strain evidence="4 5">DSM 21081</strain>
    </source>
</reference>
<feature type="compositionally biased region" description="Gly residues" evidence="1">
    <location>
        <begin position="61"/>
        <end position="72"/>
    </location>
</feature>
<dbReference type="Pfam" id="PF01551">
    <property type="entry name" value="Peptidase_M23"/>
    <property type="match status" value="1"/>
</dbReference>
<dbReference type="CDD" id="cd12797">
    <property type="entry name" value="M23_peptidase"/>
    <property type="match status" value="1"/>
</dbReference>
<name>A0ABV4UNH0_9MICC</name>
<dbReference type="PANTHER" id="PTHR21666">
    <property type="entry name" value="PEPTIDASE-RELATED"/>
    <property type="match status" value="1"/>
</dbReference>
<dbReference type="GO" id="GO:0016787">
    <property type="term" value="F:hydrolase activity"/>
    <property type="evidence" value="ECO:0007669"/>
    <property type="project" value="UniProtKB-KW"/>
</dbReference>
<organism evidence="4 5">
    <name type="scientific">Arthrobacter halodurans</name>
    <dbReference type="NCBI Taxonomy" id="516699"/>
    <lineage>
        <taxon>Bacteria</taxon>
        <taxon>Bacillati</taxon>
        <taxon>Actinomycetota</taxon>
        <taxon>Actinomycetes</taxon>
        <taxon>Micrococcales</taxon>
        <taxon>Micrococcaceae</taxon>
        <taxon>Arthrobacter</taxon>
    </lineage>
</organism>
<dbReference type="Proteomes" id="UP001575652">
    <property type="component" value="Unassembled WGS sequence"/>
</dbReference>
<keyword evidence="4" id="KW-0378">Hydrolase</keyword>
<evidence type="ECO:0000313" key="4">
    <source>
        <dbReference type="EMBL" id="MFB0835199.1"/>
    </source>
</evidence>
<dbReference type="SUPFAM" id="SSF51261">
    <property type="entry name" value="Duplicated hybrid motif"/>
    <property type="match status" value="1"/>
</dbReference>
<evidence type="ECO:0000259" key="3">
    <source>
        <dbReference type="Pfam" id="PF01551"/>
    </source>
</evidence>
<feature type="region of interest" description="Disordered" evidence="1">
    <location>
        <begin position="27"/>
        <end position="85"/>
    </location>
</feature>
<dbReference type="InterPro" id="IPR016047">
    <property type="entry name" value="M23ase_b-sheet_dom"/>
</dbReference>
<dbReference type="InterPro" id="IPR011055">
    <property type="entry name" value="Dup_hybrid_motif"/>
</dbReference>
<dbReference type="InterPro" id="IPR050570">
    <property type="entry name" value="Cell_wall_metabolism_enzyme"/>
</dbReference>
<protein>
    <submittedName>
        <fullName evidence="4">M23 family metallopeptidase</fullName>
        <ecNumber evidence="4">3.4.24.-</ecNumber>
    </submittedName>
</protein>
<evidence type="ECO:0000256" key="2">
    <source>
        <dbReference type="SAM" id="SignalP"/>
    </source>
</evidence>
<dbReference type="PANTHER" id="PTHR21666:SF270">
    <property type="entry name" value="MUREIN HYDROLASE ACTIVATOR ENVC"/>
    <property type="match status" value="1"/>
</dbReference>
<accession>A0ABV4UNH0</accession>
<evidence type="ECO:0000313" key="5">
    <source>
        <dbReference type="Proteomes" id="UP001575652"/>
    </source>
</evidence>
<evidence type="ECO:0000256" key="1">
    <source>
        <dbReference type="SAM" id="MobiDB-lite"/>
    </source>
</evidence>
<keyword evidence="2" id="KW-0732">Signal</keyword>
<feature type="signal peptide" evidence="2">
    <location>
        <begin position="1"/>
        <end position="18"/>
    </location>
</feature>
<dbReference type="EC" id="3.4.24.-" evidence="4"/>
<gene>
    <name evidence="4" type="ORF">ACETWP_11410</name>
</gene>
<proteinExistence type="predicted"/>
<dbReference type="EMBL" id="JBHDLJ010000008">
    <property type="protein sequence ID" value="MFB0835199.1"/>
    <property type="molecule type" value="Genomic_DNA"/>
</dbReference>
<keyword evidence="5" id="KW-1185">Reference proteome</keyword>
<feature type="domain" description="M23ase beta-sheet core" evidence="3">
    <location>
        <begin position="93"/>
        <end position="185"/>
    </location>
</feature>
<dbReference type="Gene3D" id="2.70.70.10">
    <property type="entry name" value="Glucose Permease (Domain IIA)"/>
    <property type="match status" value="1"/>
</dbReference>
<feature type="chain" id="PRO_5047537776" evidence="2">
    <location>
        <begin position="19"/>
        <end position="205"/>
    </location>
</feature>
<comment type="caution">
    <text evidence="4">The sequence shown here is derived from an EMBL/GenBank/DDBJ whole genome shotgun (WGS) entry which is preliminary data.</text>
</comment>
<sequence length="205" mass="20141">MVASAAHGGRAACAVVLAAVLAHGSAVPGPAPPTRSPASSAGNSPTDTAGAAGGWRWPLGPAGGGTGRGSPGGAPAPRVLEPFDPPERRWLAGHRGVDLGAARGDPLRAPAAGVIAFAGVVVDRPVVTIDHGGGLLSSFEPAVAALARGAVVADGGVFAEVGAGGHCSGRCVHWGVRLDGVYIDPLDTISDRRPSVLLPLPPEPP</sequence>
<dbReference type="RefSeq" id="WP_373972370.1">
    <property type="nucleotide sequence ID" value="NZ_JBHDLJ010000008.1"/>
</dbReference>